<dbReference type="EMBL" id="CM001881">
    <property type="protein sequence ID" value="EOY24809.1"/>
    <property type="molecule type" value="Genomic_DNA"/>
</dbReference>
<accession>A0A061GCN7</accession>
<sequence>MFLPISCLSLPLSHSLSLFLLHNTEPEQTKPKKQTQQTEKTHKRNTFFTHPSLSFKRKMGFPVGYSALLLPRLLLHTLSLLGYLRKFISTLFLYLGLPDFLEPDIIPWRDTVNTDVSNSASSSPTPRRIPVSALLIRELLPVVKFSDLVDPPDSCAVCLYDFEGQDEIRRLTNCRHIFHRSCLDRWMGYDQKTCPLCRTCFVPDDMQETFNERLWAASGIPEFFGDYSQITAL</sequence>
<dbReference type="GO" id="GO:0008270">
    <property type="term" value="F:zinc ion binding"/>
    <property type="evidence" value="ECO:0007669"/>
    <property type="project" value="UniProtKB-KW"/>
</dbReference>
<reference evidence="7 8" key="1">
    <citation type="journal article" date="2013" name="Genome Biol.">
        <title>The genome sequence of the most widely cultivated cacao type and its use to identify candidate genes regulating pod color.</title>
        <authorList>
            <person name="Motamayor J.C."/>
            <person name="Mockaitis K."/>
            <person name="Schmutz J."/>
            <person name="Haiminen N."/>
            <person name="Iii D.L."/>
            <person name="Cornejo O."/>
            <person name="Findley S.D."/>
            <person name="Zheng P."/>
            <person name="Utro F."/>
            <person name="Royaert S."/>
            <person name="Saski C."/>
            <person name="Jenkins J."/>
            <person name="Podicheti R."/>
            <person name="Zhao M."/>
            <person name="Scheffler B.E."/>
            <person name="Stack J.C."/>
            <person name="Feltus F.A."/>
            <person name="Mustiga G.M."/>
            <person name="Amores F."/>
            <person name="Phillips W."/>
            <person name="Marelli J.P."/>
            <person name="May G.D."/>
            <person name="Shapiro H."/>
            <person name="Ma J."/>
            <person name="Bustamante C.D."/>
            <person name="Schnell R.J."/>
            <person name="Main D."/>
            <person name="Gilbert D."/>
            <person name="Parida L."/>
            <person name="Kuhn D.N."/>
        </authorList>
    </citation>
    <scope>NUCLEOTIDE SEQUENCE [LARGE SCALE GENOMIC DNA]</scope>
    <source>
        <strain evidence="8">cv. Matina 1-6</strain>
    </source>
</reference>
<gene>
    <name evidence="7" type="ORF">TCM_016304</name>
</gene>
<keyword evidence="2 4" id="KW-0863">Zinc-finger</keyword>
<dbReference type="SMART" id="SM00184">
    <property type="entry name" value="RING"/>
    <property type="match status" value="1"/>
</dbReference>
<dbReference type="Proteomes" id="UP000026915">
    <property type="component" value="Chromosome 3"/>
</dbReference>
<dbReference type="PROSITE" id="PS50089">
    <property type="entry name" value="ZF_RING_2"/>
    <property type="match status" value="1"/>
</dbReference>
<dbReference type="SUPFAM" id="SSF57850">
    <property type="entry name" value="RING/U-box"/>
    <property type="match status" value="1"/>
</dbReference>
<evidence type="ECO:0000256" key="1">
    <source>
        <dbReference type="ARBA" id="ARBA00022723"/>
    </source>
</evidence>
<dbReference type="eggNOG" id="KOG0800">
    <property type="taxonomic scope" value="Eukaryota"/>
</dbReference>
<dbReference type="Pfam" id="PF13639">
    <property type="entry name" value="zf-RING_2"/>
    <property type="match status" value="1"/>
</dbReference>
<evidence type="ECO:0000313" key="7">
    <source>
        <dbReference type="EMBL" id="EOY24809.1"/>
    </source>
</evidence>
<dbReference type="AlphaFoldDB" id="A0A061GCN7"/>
<dbReference type="Gramene" id="EOY24809">
    <property type="protein sequence ID" value="EOY24809"/>
    <property type="gene ID" value="TCM_016304"/>
</dbReference>
<evidence type="ECO:0000259" key="6">
    <source>
        <dbReference type="PROSITE" id="PS50089"/>
    </source>
</evidence>
<name>A0A061GCN7_THECC</name>
<evidence type="ECO:0000313" key="8">
    <source>
        <dbReference type="Proteomes" id="UP000026915"/>
    </source>
</evidence>
<feature type="signal peptide" evidence="5">
    <location>
        <begin position="1"/>
        <end position="26"/>
    </location>
</feature>
<evidence type="ECO:0000256" key="4">
    <source>
        <dbReference type="PROSITE-ProRule" id="PRU00175"/>
    </source>
</evidence>
<evidence type="ECO:0000256" key="5">
    <source>
        <dbReference type="SAM" id="SignalP"/>
    </source>
</evidence>
<evidence type="ECO:0000256" key="3">
    <source>
        <dbReference type="ARBA" id="ARBA00022833"/>
    </source>
</evidence>
<proteinExistence type="predicted"/>
<dbReference type="InParanoid" id="A0A061GCN7"/>
<dbReference type="OMA" id="TPFIPDE"/>
<dbReference type="InterPro" id="IPR001841">
    <property type="entry name" value="Znf_RING"/>
</dbReference>
<dbReference type="HOGENOM" id="CLU_013137_18_2_1"/>
<organism evidence="7 8">
    <name type="scientific">Theobroma cacao</name>
    <name type="common">Cacao</name>
    <name type="synonym">Cocoa</name>
    <dbReference type="NCBI Taxonomy" id="3641"/>
    <lineage>
        <taxon>Eukaryota</taxon>
        <taxon>Viridiplantae</taxon>
        <taxon>Streptophyta</taxon>
        <taxon>Embryophyta</taxon>
        <taxon>Tracheophyta</taxon>
        <taxon>Spermatophyta</taxon>
        <taxon>Magnoliopsida</taxon>
        <taxon>eudicotyledons</taxon>
        <taxon>Gunneridae</taxon>
        <taxon>Pentapetalae</taxon>
        <taxon>rosids</taxon>
        <taxon>malvids</taxon>
        <taxon>Malvales</taxon>
        <taxon>Malvaceae</taxon>
        <taxon>Byttnerioideae</taxon>
        <taxon>Theobroma</taxon>
    </lineage>
</organism>
<dbReference type="GO" id="GO:0016567">
    <property type="term" value="P:protein ubiquitination"/>
    <property type="evidence" value="ECO:0000318"/>
    <property type="project" value="GO_Central"/>
</dbReference>
<protein>
    <submittedName>
        <fullName evidence="7">RING-H2 zinc finger protein RHA1a, putative</fullName>
    </submittedName>
</protein>
<feature type="chain" id="PRO_5001602724" evidence="5">
    <location>
        <begin position="27"/>
        <end position="233"/>
    </location>
</feature>
<keyword evidence="1" id="KW-0479">Metal-binding</keyword>
<dbReference type="GO" id="GO:0061630">
    <property type="term" value="F:ubiquitin protein ligase activity"/>
    <property type="evidence" value="ECO:0000318"/>
    <property type="project" value="GO_Central"/>
</dbReference>
<dbReference type="InterPro" id="IPR013083">
    <property type="entry name" value="Znf_RING/FYVE/PHD"/>
</dbReference>
<dbReference type="InterPro" id="IPR011016">
    <property type="entry name" value="Znf_RING-CH"/>
</dbReference>
<dbReference type="Gene3D" id="3.30.40.10">
    <property type="entry name" value="Zinc/RING finger domain, C3HC4 (zinc finger)"/>
    <property type="match status" value="1"/>
</dbReference>
<dbReference type="SMART" id="SM00744">
    <property type="entry name" value="RINGv"/>
    <property type="match status" value="1"/>
</dbReference>
<evidence type="ECO:0000256" key="2">
    <source>
        <dbReference type="ARBA" id="ARBA00022771"/>
    </source>
</evidence>
<keyword evidence="3" id="KW-0862">Zinc</keyword>
<keyword evidence="5" id="KW-0732">Signal</keyword>
<dbReference type="PANTHER" id="PTHR45969:SF33">
    <property type="entry name" value="RING ZINC FINGER PROTEIN-RELATED"/>
    <property type="match status" value="1"/>
</dbReference>
<keyword evidence="8" id="KW-1185">Reference proteome</keyword>
<feature type="domain" description="RING-type" evidence="6">
    <location>
        <begin position="155"/>
        <end position="198"/>
    </location>
</feature>
<dbReference type="PANTHER" id="PTHR45969">
    <property type="entry name" value="RING ZINC FINGER PROTEIN-RELATED"/>
    <property type="match status" value="1"/>
</dbReference>